<gene>
    <name evidence="4" type="ORF">Q604_UNBC02981G0001</name>
</gene>
<reference evidence="4" key="1">
    <citation type="submission" date="2013-12" db="EMBL/GenBank/DDBJ databases">
        <title>A Varibaculum cambriense genome reconstructed from a premature infant gut community with otherwise low bacterial novelty that shifts toward anaerobic metabolism during the third week of life.</title>
        <authorList>
            <person name="Brown C.T."/>
            <person name="Sharon I."/>
            <person name="Thomas B.C."/>
            <person name="Castelle C.J."/>
            <person name="Morowitz M.J."/>
            <person name="Banfield J.F."/>
        </authorList>
    </citation>
    <scope>NUCLEOTIDE SEQUENCE</scope>
</reference>
<feature type="domain" description="RNA polymerase sigma-70 region 3" evidence="2">
    <location>
        <begin position="41"/>
        <end position="116"/>
    </location>
</feature>
<dbReference type="Pfam" id="PF04542">
    <property type="entry name" value="Sigma70_r2"/>
    <property type="match status" value="1"/>
</dbReference>
<dbReference type="InterPro" id="IPR013325">
    <property type="entry name" value="RNA_pol_sigma_r2"/>
</dbReference>
<protein>
    <submittedName>
        <fullName evidence="4">RNA polymerase sigma factor</fullName>
    </submittedName>
</protein>
<dbReference type="Pfam" id="PF04539">
    <property type="entry name" value="Sigma70_r3"/>
    <property type="match status" value="1"/>
</dbReference>
<dbReference type="PANTHER" id="PTHR30603:SF47">
    <property type="entry name" value="RNA POLYMERASE SIGMA FACTOR SIGD, CHLOROPLASTIC"/>
    <property type="match status" value="1"/>
</dbReference>
<evidence type="ECO:0000313" key="4">
    <source>
        <dbReference type="EMBL" id="ETJ43030.1"/>
    </source>
</evidence>
<dbReference type="EMBL" id="AZMM01002981">
    <property type="protein sequence ID" value="ETJ43030.1"/>
    <property type="molecule type" value="Genomic_DNA"/>
</dbReference>
<dbReference type="InterPro" id="IPR050239">
    <property type="entry name" value="Sigma-70_RNA_pol_init_factors"/>
</dbReference>
<name>W1YMS7_9ZZZZ</name>
<dbReference type="AlphaFoldDB" id="W1YMS7"/>
<dbReference type="InterPro" id="IPR007627">
    <property type="entry name" value="RNA_pol_sigma70_r2"/>
</dbReference>
<feature type="domain" description="RNA polymerase sigma-70 region 2" evidence="3">
    <location>
        <begin position="1"/>
        <end position="32"/>
    </location>
</feature>
<evidence type="ECO:0000256" key="1">
    <source>
        <dbReference type="SAM" id="MobiDB-lite"/>
    </source>
</evidence>
<dbReference type="GO" id="GO:0006352">
    <property type="term" value="P:DNA-templated transcription initiation"/>
    <property type="evidence" value="ECO:0007669"/>
    <property type="project" value="InterPro"/>
</dbReference>
<feature type="region of interest" description="Disordered" evidence="1">
    <location>
        <begin position="89"/>
        <end position="116"/>
    </location>
</feature>
<sequence length="116" mass="13344">KFDYTKGFKFSTYATWWIKQGITRAIADQSRTIRVPVHMVEKINKVSTISSQLAKELGREPKPEEIAKRMHVPVEKVVQVIRISQRPQSIESTIGQEDDTELEQVIPDKEAHSPEE</sequence>
<feature type="compositionally biased region" description="Basic and acidic residues" evidence="1">
    <location>
        <begin position="106"/>
        <end position="116"/>
    </location>
</feature>
<accession>W1YMS7</accession>
<dbReference type="InterPro" id="IPR013324">
    <property type="entry name" value="RNA_pol_sigma_r3/r4-like"/>
</dbReference>
<feature type="non-terminal residue" evidence="4">
    <location>
        <position position="1"/>
    </location>
</feature>
<dbReference type="InterPro" id="IPR007624">
    <property type="entry name" value="RNA_pol_sigma70_r3"/>
</dbReference>
<dbReference type="Gene3D" id="1.10.10.10">
    <property type="entry name" value="Winged helix-like DNA-binding domain superfamily/Winged helix DNA-binding domain"/>
    <property type="match status" value="1"/>
</dbReference>
<dbReference type="GO" id="GO:0003700">
    <property type="term" value="F:DNA-binding transcription factor activity"/>
    <property type="evidence" value="ECO:0007669"/>
    <property type="project" value="InterPro"/>
</dbReference>
<dbReference type="PANTHER" id="PTHR30603">
    <property type="entry name" value="RNA POLYMERASE SIGMA FACTOR RPO"/>
    <property type="match status" value="1"/>
</dbReference>
<dbReference type="Gene3D" id="1.10.601.10">
    <property type="entry name" value="RNA Polymerase Primary Sigma Factor"/>
    <property type="match status" value="1"/>
</dbReference>
<proteinExistence type="predicted"/>
<dbReference type="SUPFAM" id="SSF88946">
    <property type="entry name" value="Sigma2 domain of RNA polymerase sigma factors"/>
    <property type="match status" value="1"/>
</dbReference>
<organism evidence="4">
    <name type="scientific">human gut metagenome</name>
    <dbReference type="NCBI Taxonomy" id="408170"/>
    <lineage>
        <taxon>unclassified sequences</taxon>
        <taxon>metagenomes</taxon>
        <taxon>organismal metagenomes</taxon>
    </lineage>
</organism>
<comment type="caution">
    <text evidence="4">The sequence shown here is derived from an EMBL/GenBank/DDBJ whole genome shotgun (WGS) entry which is preliminary data.</text>
</comment>
<evidence type="ECO:0000259" key="3">
    <source>
        <dbReference type="Pfam" id="PF04542"/>
    </source>
</evidence>
<dbReference type="SUPFAM" id="SSF88659">
    <property type="entry name" value="Sigma3 and sigma4 domains of RNA polymerase sigma factors"/>
    <property type="match status" value="1"/>
</dbReference>
<evidence type="ECO:0000259" key="2">
    <source>
        <dbReference type="Pfam" id="PF04539"/>
    </source>
</evidence>
<feature type="non-terminal residue" evidence="4">
    <location>
        <position position="116"/>
    </location>
</feature>
<dbReference type="InterPro" id="IPR036388">
    <property type="entry name" value="WH-like_DNA-bd_sf"/>
</dbReference>